<evidence type="ECO:0000313" key="2">
    <source>
        <dbReference type="EMBL" id="KAG2388509.1"/>
    </source>
</evidence>
<dbReference type="RefSeq" id="XP_044552501.1">
    <property type="nucleotide sequence ID" value="XM_044696622.1"/>
</dbReference>
<protein>
    <submittedName>
        <fullName evidence="2">Uncharacterized protein</fullName>
    </submittedName>
</protein>
<evidence type="ECO:0000256" key="1">
    <source>
        <dbReference type="SAM" id="MobiDB-lite"/>
    </source>
</evidence>
<dbReference type="AlphaFoldDB" id="A0AA88KNX5"/>
<keyword evidence="3" id="KW-1185">Reference proteome</keyword>
<dbReference type="EMBL" id="PYSW02000010">
    <property type="protein sequence ID" value="KAG2388509.1"/>
    <property type="molecule type" value="Genomic_DNA"/>
</dbReference>
<sequence length="590" mass="68837">MLKRTKQQQQDEDEHSNNSSTKKIKGTEDDHSTFNQHGMYLSWLDPLITHHILSFLENDPMTQFNFCIINQHVFHMTFHDDQLLHCVSFLKFAKQYFQDQDAQFASNFLYRLEGAMRNFEICHLPINKKMGLVFGNADDAWSYAEYDFESDLESLTEEQRRFFKQGHIELVNFHVARGHSVFYVSADFKLKKKNTANDYFQISLSGFEMMGGRTYENTHVFRLDLENGEMLVRRAFNTSEDELNGIICDWKNIHRVMEECEIGTSLNNNFKELFDLMVTACGASNPKHAQFSWLLDEDKARSISEDEDPCEMDEMVCSWHCNYLEDEPCKANELLEKFFKQHSMFPMENKINQNSLPLHLLLALHKRVLRMCCVNCDDRDGRNEDDEQPQELAFKQQVMDRIIRASELGVQDFIMNEYSNFSTDRISCTFSKKNTTGSFSLYYNGKLAPNYADSTYKHVSIYMVDHDDTMSNPLPIGYSNYPSEDEDKEEASAHWKLFPATIEKVKTWLGLSDHEFNSKSNFHVISLVSCMMDHAKQSKKNNVLVEMYDFYIGSLEVVVTTPWHGSSNIDSILEQQLEHDEKDDFELQVC</sequence>
<organism evidence="2 3">
    <name type="scientific">Naegleria lovaniensis</name>
    <name type="common">Amoeba</name>
    <dbReference type="NCBI Taxonomy" id="51637"/>
    <lineage>
        <taxon>Eukaryota</taxon>
        <taxon>Discoba</taxon>
        <taxon>Heterolobosea</taxon>
        <taxon>Tetramitia</taxon>
        <taxon>Eutetramitia</taxon>
        <taxon>Vahlkampfiidae</taxon>
        <taxon>Naegleria</taxon>
    </lineage>
</organism>
<accession>A0AA88KNX5</accession>
<name>A0AA88KNX5_NAELO</name>
<comment type="caution">
    <text evidence="2">The sequence shown here is derived from an EMBL/GenBank/DDBJ whole genome shotgun (WGS) entry which is preliminary data.</text>
</comment>
<dbReference type="Proteomes" id="UP000816034">
    <property type="component" value="Unassembled WGS sequence"/>
</dbReference>
<feature type="region of interest" description="Disordered" evidence="1">
    <location>
        <begin position="1"/>
        <end position="29"/>
    </location>
</feature>
<reference evidence="2 3" key="1">
    <citation type="journal article" date="2018" name="BMC Genomics">
        <title>The genome of Naegleria lovaniensis, the basis for a comparative approach to unravel pathogenicity factors of the human pathogenic amoeba N. fowleri.</title>
        <authorList>
            <person name="Liechti N."/>
            <person name="Schurch N."/>
            <person name="Bruggmann R."/>
            <person name="Wittwer M."/>
        </authorList>
    </citation>
    <scope>NUCLEOTIDE SEQUENCE [LARGE SCALE GENOMIC DNA]</scope>
    <source>
        <strain evidence="2 3">ATCC 30569</strain>
    </source>
</reference>
<dbReference type="GeneID" id="68093135"/>
<proteinExistence type="predicted"/>
<gene>
    <name evidence="2" type="ORF">C9374_000673</name>
</gene>
<evidence type="ECO:0000313" key="3">
    <source>
        <dbReference type="Proteomes" id="UP000816034"/>
    </source>
</evidence>